<dbReference type="AlphaFoldDB" id="A0A101K5R1"/>
<gene>
    <name evidence="1" type="ORF">RO03_00400</name>
</gene>
<dbReference type="EMBL" id="LMVH01000001">
    <property type="protein sequence ID" value="KUL98037.1"/>
    <property type="molecule type" value="Genomic_DNA"/>
</dbReference>
<comment type="caution">
    <text evidence="1">The sequence shown here is derived from an EMBL/GenBank/DDBJ whole genome shotgun (WGS) entry which is preliminary data.</text>
</comment>
<dbReference type="Proteomes" id="UP000054800">
    <property type="component" value="Unassembled WGS sequence"/>
</dbReference>
<organism evidence="1 2">
    <name type="scientific">Fusobacterium nucleatum subsp. nucleatum</name>
    <dbReference type="NCBI Taxonomy" id="76856"/>
    <lineage>
        <taxon>Bacteria</taxon>
        <taxon>Fusobacteriati</taxon>
        <taxon>Fusobacteriota</taxon>
        <taxon>Fusobacteriia</taxon>
        <taxon>Fusobacteriales</taxon>
        <taxon>Fusobacteriaceae</taxon>
        <taxon>Fusobacterium</taxon>
    </lineage>
</organism>
<accession>A0A101K5R1</accession>
<reference evidence="1 2" key="1">
    <citation type="submission" date="2015-10" db="EMBL/GenBank/DDBJ databases">
        <authorList>
            <person name="Gilbert D.G."/>
        </authorList>
    </citation>
    <scope>NUCLEOTIDE SEQUENCE [LARGE SCALE GENOMIC DNA]</scope>
    <source>
        <strain evidence="1 2">ChDC F311</strain>
    </source>
</reference>
<dbReference type="InterPro" id="IPR010767">
    <property type="entry name" value="Phage_CGC-2007_Cje0229"/>
</dbReference>
<evidence type="ECO:0000313" key="1">
    <source>
        <dbReference type="EMBL" id="KUL98037.1"/>
    </source>
</evidence>
<sequence length="150" mass="17771">MEITKLVTHPLYDGKRYELFQDYIYEVNGYRITVPKGFITDLASVPRSFWTIFPPFGKYTPAAVIHDFFYSKYNNTGLNRTLSDKIFLHIMKELGVGFLKRKAMYRAVRMFGETSWKDKLENEGYKDKAIVDRTDEAVSYYNHWKKILKL</sequence>
<dbReference type="Pfam" id="PF07087">
    <property type="entry name" value="DUF1353"/>
    <property type="match status" value="1"/>
</dbReference>
<name>A0A101K5R1_FUSNC</name>
<dbReference type="RefSeq" id="WP_059222339.1">
    <property type="nucleotide sequence ID" value="NZ_LMVH01000001.1"/>
</dbReference>
<protein>
    <recommendedName>
        <fullName evidence="3">DUF1353 domain-containing protein</fullName>
    </recommendedName>
</protein>
<proteinExistence type="predicted"/>
<evidence type="ECO:0000313" key="2">
    <source>
        <dbReference type="Proteomes" id="UP000054800"/>
    </source>
</evidence>
<dbReference type="OrthoDB" id="88276at2"/>
<evidence type="ECO:0008006" key="3">
    <source>
        <dbReference type="Google" id="ProtNLM"/>
    </source>
</evidence>